<protein>
    <submittedName>
        <fullName evidence="1">Uncharacterized protein</fullName>
    </submittedName>
</protein>
<dbReference type="eggNOG" id="ENOG502ZAMT">
    <property type="taxonomic scope" value="Bacteria"/>
</dbReference>
<dbReference type="GO" id="GO:0003700">
    <property type="term" value="F:DNA-binding transcription factor activity"/>
    <property type="evidence" value="ECO:0007669"/>
    <property type="project" value="InterPro"/>
</dbReference>
<dbReference type="KEGG" id="cce:Ccel_2195"/>
<name>B8I4N3_RUMCH</name>
<dbReference type="SUPFAM" id="SSF88946">
    <property type="entry name" value="Sigma2 domain of RNA polymerase sigma factors"/>
    <property type="match status" value="1"/>
</dbReference>
<evidence type="ECO:0000313" key="2">
    <source>
        <dbReference type="Proteomes" id="UP000001349"/>
    </source>
</evidence>
<dbReference type="GO" id="GO:0006352">
    <property type="term" value="P:DNA-templated transcription initiation"/>
    <property type="evidence" value="ECO:0007669"/>
    <property type="project" value="InterPro"/>
</dbReference>
<dbReference type="Gene3D" id="1.10.1740.10">
    <property type="match status" value="1"/>
</dbReference>
<reference evidence="1 2" key="1">
    <citation type="submission" date="2009-01" db="EMBL/GenBank/DDBJ databases">
        <title>Complete sequence of Clostridium cellulolyticum H10.</title>
        <authorList>
            <consortium name="US DOE Joint Genome Institute"/>
            <person name="Lucas S."/>
            <person name="Copeland A."/>
            <person name="Lapidus A."/>
            <person name="Glavina del Rio T."/>
            <person name="Dalin E."/>
            <person name="Tice H."/>
            <person name="Bruce D."/>
            <person name="Goodwin L."/>
            <person name="Pitluck S."/>
            <person name="Chertkov O."/>
            <person name="Saunders E."/>
            <person name="Brettin T."/>
            <person name="Detter J.C."/>
            <person name="Han C."/>
            <person name="Larimer F."/>
            <person name="Land M."/>
            <person name="Hauser L."/>
            <person name="Kyrpides N."/>
            <person name="Ivanova N."/>
            <person name="Zhou J."/>
            <person name="Richardson P."/>
        </authorList>
    </citation>
    <scope>NUCLEOTIDE SEQUENCE [LARGE SCALE GENOMIC DNA]</scope>
    <source>
        <strain evidence="2">ATCC 35319 / DSM 5812 / JCM 6584 / H10</strain>
    </source>
</reference>
<organism evidence="1 2">
    <name type="scientific">Ruminiclostridium cellulolyticum (strain ATCC 35319 / DSM 5812 / JCM 6584 / H10)</name>
    <name type="common">Clostridium cellulolyticum</name>
    <dbReference type="NCBI Taxonomy" id="394503"/>
    <lineage>
        <taxon>Bacteria</taxon>
        <taxon>Bacillati</taxon>
        <taxon>Bacillota</taxon>
        <taxon>Clostridia</taxon>
        <taxon>Eubacteriales</taxon>
        <taxon>Oscillospiraceae</taxon>
        <taxon>Ruminiclostridium</taxon>
    </lineage>
</organism>
<evidence type="ECO:0000313" key="1">
    <source>
        <dbReference type="EMBL" id="ACL76537.1"/>
    </source>
</evidence>
<accession>B8I4N3</accession>
<gene>
    <name evidence="1" type="ordered locus">Ccel_2195</name>
</gene>
<keyword evidence="2" id="KW-1185">Reference proteome</keyword>
<proteinExistence type="predicted"/>
<dbReference type="InterPro" id="IPR013325">
    <property type="entry name" value="RNA_pol_sigma_r2"/>
</dbReference>
<sequence>MKKLEQSILKIANGDNNCLKFLYDELNQAVYTLSYIILKDRYLAEDVSQEVFVIGLTDKENQKILPINIKNYVLDENLNMRITNLEFSNSCVSLNIKKPHAYTLLNPKIRNKEIKQEHYAIGQRIDETDNKDEGIYAFTFGPLESNNVNDYELVINTPRIFTFKEPLNVSFDLNLDNRPNEILLHQKTYVESALIKSINVYQMSLMVKMSKPITQPISIKYKDGTILKEIGATISSPTQNDESSNYCAMFDSTIDYSREPVLIIGNTSVPLYERNLVRD</sequence>
<dbReference type="AlphaFoldDB" id="B8I4N3"/>
<dbReference type="OrthoDB" id="2078727at2"/>
<dbReference type="STRING" id="394503.Ccel_2195"/>
<dbReference type="Proteomes" id="UP000001349">
    <property type="component" value="Chromosome"/>
</dbReference>
<dbReference type="HOGENOM" id="CLU_996391_0_0_9"/>
<dbReference type="RefSeq" id="WP_015925632.1">
    <property type="nucleotide sequence ID" value="NC_011898.1"/>
</dbReference>
<dbReference type="EMBL" id="CP001348">
    <property type="protein sequence ID" value="ACL76537.1"/>
    <property type="molecule type" value="Genomic_DNA"/>
</dbReference>